<dbReference type="AlphaFoldDB" id="A0A2M6WXK4"/>
<reference evidence="2" key="1">
    <citation type="submission" date="2017-09" db="EMBL/GenBank/DDBJ databases">
        <title>Depth-based differentiation of microbial function through sediment-hosted aquifers and enrichment of novel symbionts in the deep terrestrial subsurface.</title>
        <authorList>
            <person name="Probst A.J."/>
            <person name="Ladd B."/>
            <person name="Jarett J.K."/>
            <person name="Geller-Mcgrath D.E."/>
            <person name="Sieber C.M.K."/>
            <person name="Emerson J.B."/>
            <person name="Anantharaman K."/>
            <person name="Thomas B.C."/>
            <person name="Malmstrom R."/>
            <person name="Stieglmeier M."/>
            <person name="Klingl A."/>
            <person name="Woyke T."/>
            <person name="Ryan C.M."/>
            <person name="Banfield J.F."/>
        </authorList>
    </citation>
    <scope>NUCLEOTIDE SEQUENCE [LARGE SCALE GENOMIC DNA]</scope>
</reference>
<dbReference type="Gene3D" id="1.10.10.410">
    <property type="match status" value="1"/>
</dbReference>
<dbReference type="Pfam" id="PF09424">
    <property type="entry name" value="YqeY"/>
    <property type="match status" value="1"/>
</dbReference>
<dbReference type="InterPro" id="IPR003789">
    <property type="entry name" value="Asn/Gln_tRNA_amidoTrase-B-like"/>
</dbReference>
<dbReference type="Gene3D" id="1.10.1510.10">
    <property type="entry name" value="Uncharacterised protein YqeY/AIM41 PF09424, N-terminal domain"/>
    <property type="match status" value="1"/>
</dbReference>
<dbReference type="PANTHER" id="PTHR28055:SF1">
    <property type="entry name" value="ALTERED INHERITANCE OF MITOCHONDRIA PROTEIN 41, MITOCHONDRIAL"/>
    <property type="match status" value="1"/>
</dbReference>
<dbReference type="InterPro" id="IPR023168">
    <property type="entry name" value="GatB_Yqey_C_2"/>
</dbReference>
<comment type="caution">
    <text evidence="1">The sequence shown here is derived from an EMBL/GenBank/DDBJ whole genome shotgun (WGS) entry which is preliminary data.</text>
</comment>
<evidence type="ECO:0000313" key="1">
    <source>
        <dbReference type="EMBL" id="PIT97522.1"/>
    </source>
</evidence>
<protein>
    <recommendedName>
        <fullName evidence="3">Aspartyl-tRNA amidotransferase</fullName>
    </recommendedName>
</protein>
<evidence type="ECO:0008006" key="3">
    <source>
        <dbReference type="Google" id="ProtNLM"/>
    </source>
</evidence>
<proteinExistence type="predicted"/>
<dbReference type="SUPFAM" id="SSF89095">
    <property type="entry name" value="GatB/YqeY motif"/>
    <property type="match status" value="1"/>
</dbReference>
<sequence length="143" mass="16049">MSILEKLNRQIPEYYKSGDSETRIFLQTLKSNIISASKNEGKPLDEKGEIAVLKKEKKQLETSLEQFKSANRNDLADKAKREIGILSQYLPTEMSDDEIKKIIGSVYGEGDDFADVMKKVMPQIGGRAEGSQVARIVQKILSK</sequence>
<accession>A0A2M6WXK4</accession>
<dbReference type="EMBL" id="PEZV01000006">
    <property type="protein sequence ID" value="PIT97522.1"/>
    <property type="molecule type" value="Genomic_DNA"/>
</dbReference>
<dbReference type="InterPro" id="IPR019004">
    <property type="entry name" value="YqeY/Aim41"/>
</dbReference>
<organism evidence="1 2">
    <name type="scientific">Candidatus Berkelbacteria bacterium CG10_big_fil_rev_8_21_14_0_10_41_12</name>
    <dbReference type="NCBI Taxonomy" id="1974513"/>
    <lineage>
        <taxon>Bacteria</taxon>
        <taxon>Candidatus Berkelbacteria</taxon>
    </lineage>
</organism>
<dbReference type="GO" id="GO:0016884">
    <property type="term" value="F:carbon-nitrogen ligase activity, with glutamine as amido-N-donor"/>
    <property type="evidence" value="ECO:0007669"/>
    <property type="project" value="InterPro"/>
</dbReference>
<name>A0A2M6WXK4_9BACT</name>
<dbReference type="PANTHER" id="PTHR28055">
    <property type="entry name" value="ALTERED INHERITANCE OF MITOCHONDRIA PROTEIN 41, MITOCHONDRIAL"/>
    <property type="match status" value="1"/>
</dbReference>
<dbReference type="Proteomes" id="UP000228596">
    <property type="component" value="Unassembled WGS sequence"/>
</dbReference>
<dbReference type="InterPro" id="IPR042184">
    <property type="entry name" value="YqeY/Aim41_N"/>
</dbReference>
<gene>
    <name evidence="1" type="ORF">COT77_00950</name>
</gene>
<evidence type="ECO:0000313" key="2">
    <source>
        <dbReference type="Proteomes" id="UP000228596"/>
    </source>
</evidence>